<proteinExistence type="predicted"/>
<dbReference type="SUPFAM" id="SSF52540">
    <property type="entry name" value="P-loop containing nucleoside triphosphate hydrolases"/>
    <property type="match status" value="1"/>
</dbReference>
<protein>
    <recommendedName>
        <fullName evidence="3">G domain-containing protein</fullName>
    </recommendedName>
</protein>
<dbReference type="InterPro" id="IPR027417">
    <property type="entry name" value="P-loop_NTPase"/>
</dbReference>
<evidence type="ECO:0000313" key="2">
    <source>
        <dbReference type="Proteomes" id="UP000663843"/>
    </source>
</evidence>
<evidence type="ECO:0000313" key="1">
    <source>
        <dbReference type="EMBL" id="CAE6519027.1"/>
    </source>
</evidence>
<organism evidence="1 2">
    <name type="scientific">Rhizoctonia solani</name>
    <dbReference type="NCBI Taxonomy" id="456999"/>
    <lineage>
        <taxon>Eukaryota</taxon>
        <taxon>Fungi</taxon>
        <taxon>Dikarya</taxon>
        <taxon>Basidiomycota</taxon>
        <taxon>Agaricomycotina</taxon>
        <taxon>Agaricomycetes</taxon>
        <taxon>Cantharellales</taxon>
        <taxon>Ceratobasidiaceae</taxon>
        <taxon>Rhizoctonia</taxon>
    </lineage>
</organism>
<comment type="caution">
    <text evidence="1">The sequence shown here is derived from an EMBL/GenBank/DDBJ whole genome shotgun (WGS) entry which is preliminary data.</text>
</comment>
<accession>A0A8H3DDH2</accession>
<dbReference type="Gene3D" id="3.40.50.300">
    <property type="entry name" value="P-loop containing nucleotide triphosphate hydrolases"/>
    <property type="match status" value="1"/>
</dbReference>
<name>A0A8H3DDH2_9AGAM</name>
<gene>
    <name evidence="1" type="ORF">RDB_LOCUS163010</name>
</gene>
<sequence length="332" mass="37770">MDNVLIAVFGAAGTGKTTFINDASRAGLPTHREPQPYTASVQQSPIFRIDRTNVVLFDMPSFDDAYLSEAEILKCISEYLAALYRNGSKLTGIIYMHRITDTGISGIARRTFKLFLQLCGKESLPNVLIVTNMWSHSLTQPQINREAELCTYPDFFQSAIEQGATMARRFQKSHRSAEMIIRVLASKAPIVMQIQQELVDQGKSLSDTAAWQELERNLTMAPERLKVEMGEHQAQLENRREAGDDSDRDDLLRYQQDVKAAEERFVGELAALRKGYEDARWNRQAERIRDEIKEIEACQRAVREGLEAALRQQEASENQLRDFQRRLADLGI</sequence>
<dbReference type="Proteomes" id="UP000663843">
    <property type="component" value="Unassembled WGS sequence"/>
</dbReference>
<dbReference type="AlphaFoldDB" id="A0A8H3DDH2"/>
<reference evidence="1" key="1">
    <citation type="submission" date="2021-01" db="EMBL/GenBank/DDBJ databases">
        <authorList>
            <person name="Kaushik A."/>
        </authorList>
    </citation>
    <scope>NUCLEOTIDE SEQUENCE</scope>
    <source>
        <strain evidence="1">AG2-2IIIB</strain>
    </source>
</reference>
<evidence type="ECO:0008006" key="3">
    <source>
        <dbReference type="Google" id="ProtNLM"/>
    </source>
</evidence>
<dbReference type="EMBL" id="CAJMWT010006685">
    <property type="protein sequence ID" value="CAE6519027.1"/>
    <property type="molecule type" value="Genomic_DNA"/>
</dbReference>